<protein>
    <submittedName>
        <fullName evidence="1">Uncharacterized protein</fullName>
    </submittedName>
</protein>
<comment type="caution">
    <text evidence="1">The sequence shown here is derived from an EMBL/GenBank/DDBJ whole genome shotgun (WGS) entry which is preliminary data.</text>
</comment>
<accession>A0A0F9MYK6</accession>
<evidence type="ECO:0000313" key="1">
    <source>
        <dbReference type="EMBL" id="KKN04542.1"/>
    </source>
</evidence>
<proteinExistence type="predicted"/>
<sequence>MLGLFSQIWENRKKLTETAVDAYIKTLGKYTEKDLKEAAHQCLDECEFFPRPSEVSKRIKAKKKNHAHDMELTTRFKCPKCKNPVSLIVEGVCWECRTGAPVSAGREKISRKDWSKDRNFIIQHQTMCMDCGNIGMAIKEPADEGHWQCRQCYTGLTKEQFLGRFQEVEHMMRDKTFKSDWYEAPNLPN</sequence>
<dbReference type="EMBL" id="LAZR01004908">
    <property type="protein sequence ID" value="KKN04542.1"/>
    <property type="molecule type" value="Genomic_DNA"/>
</dbReference>
<organism evidence="1">
    <name type="scientific">marine sediment metagenome</name>
    <dbReference type="NCBI Taxonomy" id="412755"/>
    <lineage>
        <taxon>unclassified sequences</taxon>
        <taxon>metagenomes</taxon>
        <taxon>ecological metagenomes</taxon>
    </lineage>
</organism>
<gene>
    <name evidence="1" type="ORF">LCGC14_1096440</name>
</gene>
<name>A0A0F9MYK6_9ZZZZ</name>
<reference evidence="1" key="1">
    <citation type="journal article" date="2015" name="Nature">
        <title>Complex archaea that bridge the gap between prokaryotes and eukaryotes.</title>
        <authorList>
            <person name="Spang A."/>
            <person name="Saw J.H."/>
            <person name="Jorgensen S.L."/>
            <person name="Zaremba-Niedzwiedzka K."/>
            <person name="Martijn J."/>
            <person name="Lind A.E."/>
            <person name="van Eijk R."/>
            <person name="Schleper C."/>
            <person name="Guy L."/>
            <person name="Ettema T.J."/>
        </authorList>
    </citation>
    <scope>NUCLEOTIDE SEQUENCE</scope>
</reference>
<dbReference type="AlphaFoldDB" id="A0A0F9MYK6"/>